<gene>
    <name evidence="2" type="ORF">HGA05_25200</name>
</gene>
<dbReference type="GO" id="GO:0016810">
    <property type="term" value="F:hydrolase activity, acting on carbon-nitrogen (but not peptide) bonds"/>
    <property type="evidence" value="ECO:0007669"/>
    <property type="project" value="InterPro"/>
</dbReference>
<dbReference type="Proteomes" id="UP000563898">
    <property type="component" value="Unassembled WGS sequence"/>
</dbReference>
<feature type="domain" description="Amidohydrolase 3" evidence="1">
    <location>
        <begin position="64"/>
        <end position="543"/>
    </location>
</feature>
<dbReference type="Gene3D" id="2.30.40.10">
    <property type="entry name" value="Urease, subunit C, domain 1"/>
    <property type="match status" value="1"/>
</dbReference>
<dbReference type="PANTHER" id="PTHR22642:SF2">
    <property type="entry name" value="PROTEIN LONG AFTER FAR-RED 3"/>
    <property type="match status" value="1"/>
</dbReference>
<evidence type="ECO:0000313" key="3">
    <source>
        <dbReference type="Proteomes" id="UP000563898"/>
    </source>
</evidence>
<proteinExistence type="predicted"/>
<dbReference type="CDD" id="cd01300">
    <property type="entry name" value="YtcJ_like"/>
    <property type="match status" value="1"/>
</dbReference>
<dbReference type="Gene3D" id="3.10.310.70">
    <property type="match status" value="1"/>
</dbReference>
<dbReference type="InterPro" id="IPR013108">
    <property type="entry name" value="Amidohydro_3"/>
</dbReference>
<dbReference type="EMBL" id="JAAXPC010000024">
    <property type="protein sequence ID" value="NKY04863.1"/>
    <property type="molecule type" value="Genomic_DNA"/>
</dbReference>
<dbReference type="Gene3D" id="3.20.20.140">
    <property type="entry name" value="Metal-dependent hydrolases"/>
    <property type="match status" value="1"/>
</dbReference>
<dbReference type="Pfam" id="PF07969">
    <property type="entry name" value="Amidohydro_3"/>
    <property type="match status" value="1"/>
</dbReference>
<dbReference type="InterPro" id="IPR033932">
    <property type="entry name" value="YtcJ-like"/>
</dbReference>
<dbReference type="PANTHER" id="PTHR22642">
    <property type="entry name" value="IMIDAZOLONEPROPIONASE"/>
    <property type="match status" value="1"/>
</dbReference>
<dbReference type="InterPro" id="IPR011059">
    <property type="entry name" value="Metal-dep_hydrolase_composite"/>
</dbReference>
<dbReference type="SUPFAM" id="SSF51556">
    <property type="entry name" value="Metallo-dependent hydrolases"/>
    <property type="match status" value="1"/>
</dbReference>
<evidence type="ECO:0000259" key="1">
    <source>
        <dbReference type="Pfam" id="PF07969"/>
    </source>
</evidence>
<dbReference type="InterPro" id="IPR032466">
    <property type="entry name" value="Metal_Hydrolase"/>
</dbReference>
<sequence length="545" mass="58023">MPTPNAEHTEEITEMSPADTVLFARTIHTLRTGAPVEALALRDGRVTAVGDARSIKTEIGGATDVIDLGDATLTPGLIDGHIHPVLGLKMTAGHDLSSVTNLDELAVALRTAPRNDGWVLGWGLDPNVFGDRPITHAPIVEALGDGVPVFIYLFDAHSALASPAALHAAGVSGPRPFAGNAEIVCTDGIPTGHLLELEAVELVDGALPNEPATARRRRLHEVLTAMAQSGITSGNAMDFEADSGELVAALEDSGDLPIRLRFAPFCMPGTDRAQLDHIVELQRRGGRRWRVDGVKFMIDGTIDGGTAWLEHADAHGESTAPLWPDPAEYREAVRYLAARGVPTVTHAIGDAGIRYALDTLADTPATPTGVRHRIEHIETLPDDLVSRFAATGVVASMQPNHCTLYTRGDQSDNWSVRLGTERANRAFRTRDIRDSGALLALGSDWPVAPFDPRKILADAQLRRRAGHLDEIPVCPEQGLTASMALEGYTSHAARAQGSADAGWIGVGARADFTAFAVDPLTAPPDELADAPVVATMVDGRFVFRA</sequence>
<evidence type="ECO:0000313" key="2">
    <source>
        <dbReference type="EMBL" id="NKY04863.1"/>
    </source>
</evidence>
<dbReference type="RefSeq" id="WP_035728945.1">
    <property type="nucleotide sequence ID" value="NZ_JBEWRP010000036.1"/>
</dbReference>
<keyword evidence="2" id="KW-0378">Hydrolase</keyword>
<dbReference type="SUPFAM" id="SSF51338">
    <property type="entry name" value="Composite domain of metallo-dependent hydrolases"/>
    <property type="match status" value="1"/>
</dbReference>
<comment type="caution">
    <text evidence="2">The sequence shown here is derived from an EMBL/GenBank/DDBJ whole genome shotgun (WGS) entry which is preliminary data.</text>
</comment>
<dbReference type="AlphaFoldDB" id="A0A846WW56"/>
<accession>A0A846WW56</accession>
<name>A0A846WW56_9ACTN</name>
<protein>
    <submittedName>
        <fullName evidence="2">Amidohydrolase</fullName>
    </submittedName>
</protein>
<reference evidence="2 3" key="1">
    <citation type="submission" date="2020-04" db="EMBL/GenBank/DDBJ databases">
        <title>MicrobeNet Type strains.</title>
        <authorList>
            <person name="Nicholson A.C."/>
        </authorList>
    </citation>
    <scope>NUCLEOTIDE SEQUENCE [LARGE SCALE GENOMIC DNA]</scope>
    <source>
        <strain evidence="2 3">ATCC BAA-14</strain>
    </source>
</reference>
<organism evidence="2 3">
    <name type="scientific">Gordonia polyisoprenivorans</name>
    <dbReference type="NCBI Taxonomy" id="84595"/>
    <lineage>
        <taxon>Bacteria</taxon>
        <taxon>Bacillati</taxon>
        <taxon>Actinomycetota</taxon>
        <taxon>Actinomycetes</taxon>
        <taxon>Mycobacteriales</taxon>
        <taxon>Gordoniaceae</taxon>
        <taxon>Gordonia</taxon>
    </lineage>
</organism>